<protein>
    <recommendedName>
        <fullName evidence="2">Phosphoadenosine phosphosulphate reductase domain-containing protein</fullName>
    </recommendedName>
</protein>
<organism evidence="1">
    <name type="scientific">marine sediment metagenome</name>
    <dbReference type="NCBI Taxonomy" id="412755"/>
    <lineage>
        <taxon>unclassified sequences</taxon>
        <taxon>metagenomes</taxon>
        <taxon>ecological metagenomes</taxon>
    </lineage>
</organism>
<proteinExistence type="predicted"/>
<name>X1JEC2_9ZZZZ</name>
<dbReference type="Gene3D" id="3.40.50.620">
    <property type="entry name" value="HUPs"/>
    <property type="match status" value="1"/>
</dbReference>
<evidence type="ECO:0000313" key="1">
    <source>
        <dbReference type="EMBL" id="GAH79870.1"/>
    </source>
</evidence>
<dbReference type="SUPFAM" id="SSF52402">
    <property type="entry name" value="Adenine nucleotide alpha hydrolases-like"/>
    <property type="match status" value="1"/>
</dbReference>
<sequence>MKSQPSIKLIQEFEQERPYHVAFSGGKDSIVMYHLVKRAKVKHQAYFYVSTVDPPEVTRFV</sequence>
<accession>X1JEC2</accession>
<dbReference type="EMBL" id="BARU01043300">
    <property type="protein sequence ID" value="GAH79870.1"/>
    <property type="molecule type" value="Genomic_DNA"/>
</dbReference>
<dbReference type="InterPro" id="IPR014729">
    <property type="entry name" value="Rossmann-like_a/b/a_fold"/>
</dbReference>
<comment type="caution">
    <text evidence="1">The sequence shown here is derived from an EMBL/GenBank/DDBJ whole genome shotgun (WGS) entry which is preliminary data.</text>
</comment>
<evidence type="ECO:0008006" key="2">
    <source>
        <dbReference type="Google" id="ProtNLM"/>
    </source>
</evidence>
<gene>
    <name evidence="1" type="ORF">S03H2_66336</name>
</gene>
<dbReference type="AlphaFoldDB" id="X1JEC2"/>
<reference evidence="1" key="1">
    <citation type="journal article" date="2014" name="Front. Microbiol.">
        <title>High frequency of phylogenetically diverse reductive dehalogenase-homologous genes in deep subseafloor sedimentary metagenomes.</title>
        <authorList>
            <person name="Kawai M."/>
            <person name="Futagami T."/>
            <person name="Toyoda A."/>
            <person name="Takaki Y."/>
            <person name="Nishi S."/>
            <person name="Hori S."/>
            <person name="Arai W."/>
            <person name="Tsubouchi T."/>
            <person name="Morono Y."/>
            <person name="Uchiyama I."/>
            <person name="Ito T."/>
            <person name="Fujiyama A."/>
            <person name="Inagaki F."/>
            <person name="Takami H."/>
        </authorList>
    </citation>
    <scope>NUCLEOTIDE SEQUENCE</scope>
    <source>
        <strain evidence="1">Expedition CK06-06</strain>
    </source>
</reference>
<feature type="non-terminal residue" evidence="1">
    <location>
        <position position="61"/>
    </location>
</feature>